<proteinExistence type="predicted"/>
<dbReference type="WBParaSite" id="JU765_v2.g10951.t1">
    <property type="protein sequence ID" value="JU765_v2.g10951.t1"/>
    <property type="gene ID" value="JU765_v2.g10951"/>
</dbReference>
<protein>
    <submittedName>
        <fullName evidence="2">Major facilitator superfamily (MFS) profile domain-containing protein</fullName>
    </submittedName>
</protein>
<evidence type="ECO:0000313" key="1">
    <source>
        <dbReference type="Proteomes" id="UP000887576"/>
    </source>
</evidence>
<organism evidence="1 2">
    <name type="scientific">Panagrolaimus sp. JU765</name>
    <dbReference type="NCBI Taxonomy" id="591449"/>
    <lineage>
        <taxon>Eukaryota</taxon>
        <taxon>Metazoa</taxon>
        <taxon>Ecdysozoa</taxon>
        <taxon>Nematoda</taxon>
        <taxon>Chromadorea</taxon>
        <taxon>Rhabditida</taxon>
        <taxon>Tylenchina</taxon>
        <taxon>Panagrolaimomorpha</taxon>
        <taxon>Panagrolaimoidea</taxon>
        <taxon>Panagrolaimidae</taxon>
        <taxon>Panagrolaimus</taxon>
    </lineage>
</organism>
<reference evidence="2" key="1">
    <citation type="submission" date="2022-11" db="UniProtKB">
        <authorList>
            <consortium name="WormBaseParasite"/>
        </authorList>
    </citation>
    <scope>IDENTIFICATION</scope>
</reference>
<sequence>MEKLFEALENVGNAMKSRWSKPVTNWTSIIIASSVAFLESVHRNSIEPTVWPYMKRLDFDASESAYGIVQCGQALTNGIASAFSGFIADKIFDTRPQMILGNFIAIVAVFAYVFVEFDFTSTTGLFITYNLLMGIGFGLLSVYRTFIAMETKEHERSKGFGACLIAEAIGLFLAPVLQLASSLLDYPGWESPIGVHVNIYTAPVILSLISCLIGYICFHFYFNGKLAIPESSQSNLDTISQSIDSTTEILKQESKSYDKLAFIILIIAKIGTGLITIIFSSITSIYAMKVFAWTS</sequence>
<name>A0AC34PXI8_9BILA</name>
<evidence type="ECO:0000313" key="2">
    <source>
        <dbReference type="WBParaSite" id="JU765_v2.g10951.t1"/>
    </source>
</evidence>
<accession>A0AC34PXI8</accession>
<dbReference type="Proteomes" id="UP000887576">
    <property type="component" value="Unplaced"/>
</dbReference>